<feature type="domain" description="PH" evidence="8">
    <location>
        <begin position="1049"/>
        <end position="1165"/>
    </location>
</feature>
<dbReference type="InterPro" id="IPR001180">
    <property type="entry name" value="CNH_dom"/>
</dbReference>
<dbReference type="PANTHER" id="PTHR22988">
    <property type="entry name" value="MYOTONIC DYSTROPHY S/T KINASE-RELATED"/>
    <property type="match status" value="1"/>
</dbReference>
<protein>
    <recommendedName>
        <fullName evidence="13">Citron Rho-interacting kinase</fullName>
    </recommendedName>
</protein>
<evidence type="ECO:0000256" key="4">
    <source>
        <dbReference type="ARBA" id="ARBA00047899"/>
    </source>
</evidence>
<comment type="catalytic activity">
    <reaction evidence="5">
        <text>L-seryl-[protein] + ATP = O-phospho-L-seryl-[protein] + ADP + H(+)</text>
        <dbReference type="Rhea" id="RHEA:17989"/>
        <dbReference type="Rhea" id="RHEA-COMP:9863"/>
        <dbReference type="Rhea" id="RHEA-COMP:11604"/>
        <dbReference type="ChEBI" id="CHEBI:15378"/>
        <dbReference type="ChEBI" id="CHEBI:29999"/>
        <dbReference type="ChEBI" id="CHEBI:30616"/>
        <dbReference type="ChEBI" id="CHEBI:83421"/>
        <dbReference type="ChEBI" id="CHEBI:456216"/>
        <dbReference type="EC" id="2.7.11.1"/>
    </reaction>
</comment>
<dbReference type="EMBL" id="JBJJXI010000032">
    <property type="protein sequence ID" value="KAL3402868.1"/>
    <property type="molecule type" value="Genomic_DNA"/>
</dbReference>
<evidence type="ECO:0008006" key="13">
    <source>
        <dbReference type="Google" id="ProtNLM"/>
    </source>
</evidence>
<evidence type="ECO:0000256" key="2">
    <source>
        <dbReference type="ARBA" id="ARBA00022723"/>
    </source>
</evidence>
<evidence type="ECO:0000259" key="9">
    <source>
        <dbReference type="PROSITE" id="PS50081"/>
    </source>
</evidence>
<keyword evidence="6" id="KW-0175">Coiled coil</keyword>
<dbReference type="GO" id="GO:0004674">
    <property type="term" value="F:protein serine/threonine kinase activity"/>
    <property type="evidence" value="ECO:0007669"/>
    <property type="project" value="UniProtKB-EC"/>
</dbReference>
<dbReference type="Gene3D" id="3.30.60.20">
    <property type="match status" value="1"/>
</dbReference>
<feature type="region of interest" description="Disordered" evidence="7">
    <location>
        <begin position="904"/>
        <end position="935"/>
    </location>
</feature>
<dbReference type="SUPFAM" id="SSF57889">
    <property type="entry name" value="Cysteine-rich domain"/>
    <property type="match status" value="1"/>
</dbReference>
<reference evidence="11 12" key="1">
    <citation type="journal article" date="2024" name="bioRxiv">
        <title>A reference genome for Trichogramma kaykai: A tiny desert-dwelling parasitoid wasp with competing sex-ratio distorters.</title>
        <authorList>
            <person name="Culotta J."/>
            <person name="Lindsey A.R."/>
        </authorList>
    </citation>
    <scope>NUCLEOTIDE SEQUENCE [LARGE SCALE GENOMIC DNA]</scope>
    <source>
        <strain evidence="11 12">KSX58</strain>
    </source>
</reference>
<feature type="compositionally biased region" description="Polar residues" evidence="7">
    <location>
        <begin position="538"/>
        <end position="548"/>
    </location>
</feature>
<feature type="region of interest" description="Disordered" evidence="7">
    <location>
        <begin position="538"/>
        <end position="572"/>
    </location>
</feature>
<feature type="region of interest" description="Disordered" evidence="7">
    <location>
        <begin position="380"/>
        <end position="402"/>
    </location>
</feature>
<dbReference type="InterPro" id="IPR011993">
    <property type="entry name" value="PH-like_dom_sf"/>
</dbReference>
<keyword evidence="12" id="KW-1185">Reference proteome</keyword>
<dbReference type="InterPro" id="IPR001849">
    <property type="entry name" value="PH_domain"/>
</dbReference>
<evidence type="ECO:0000256" key="6">
    <source>
        <dbReference type="SAM" id="Coils"/>
    </source>
</evidence>
<comment type="catalytic activity">
    <reaction evidence="4">
        <text>L-threonyl-[protein] + ATP = O-phospho-L-threonyl-[protein] + ADP + H(+)</text>
        <dbReference type="Rhea" id="RHEA:46608"/>
        <dbReference type="Rhea" id="RHEA-COMP:11060"/>
        <dbReference type="Rhea" id="RHEA-COMP:11605"/>
        <dbReference type="ChEBI" id="CHEBI:15378"/>
        <dbReference type="ChEBI" id="CHEBI:30013"/>
        <dbReference type="ChEBI" id="CHEBI:30616"/>
        <dbReference type="ChEBI" id="CHEBI:61977"/>
        <dbReference type="ChEBI" id="CHEBI:456216"/>
        <dbReference type="EC" id="2.7.11.1"/>
    </reaction>
</comment>
<keyword evidence="1" id="KW-0597">Phosphoprotein</keyword>
<dbReference type="PROSITE" id="PS00479">
    <property type="entry name" value="ZF_DAG_PE_1"/>
    <property type="match status" value="1"/>
</dbReference>
<feature type="coiled-coil region" evidence="6">
    <location>
        <begin position="5"/>
        <end position="98"/>
    </location>
</feature>
<keyword evidence="2" id="KW-0479">Metal-binding</keyword>
<dbReference type="CDD" id="cd20814">
    <property type="entry name" value="CRIK"/>
    <property type="match status" value="1"/>
</dbReference>
<evidence type="ECO:0000256" key="7">
    <source>
        <dbReference type="SAM" id="MobiDB-lite"/>
    </source>
</evidence>
<proteinExistence type="predicted"/>
<dbReference type="GO" id="GO:0046872">
    <property type="term" value="F:metal ion binding"/>
    <property type="evidence" value="ECO:0007669"/>
    <property type="project" value="UniProtKB-KW"/>
</dbReference>
<dbReference type="PROSITE" id="PS50081">
    <property type="entry name" value="ZF_DAG_PE_2"/>
    <property type="match status" value="1"/>
</dbReference>
<comment type="caution">
    <text evidence="11">The sequence shown here is derived from an EMBL/GenBank/DDBJ whole genome shotgun (WGS) entry which is preliminary data.</text>
</comment>
<feature type="domain" description="CNH" evidence="10">
    <location>
        <begin position="1183"/>
        <end position="1477"/>
    </location>
</feature>
<evidence type="ECO:0000313" key="12">
    <source>
        <dbReference type="Proteomes" id="UP001627154"/>
    </source>
</evidence>
<dbReference type="SMART" id="SM00036">
    <property type="entry name" value="CNH"/>
    <property type="match status" value="1"/>
</dbReference>
<dbReference type="Gene3D" id="2.30.29.30">
    <property type="entry name" value="Pleckstrin-homology domain (PH domain)/Phosphotyrosine-binding domain (PTB)"/>
    <property type="match status" value="1"/>
</dbReference>
<dbReference type="SUPFAM" id="SSF50729">
    <property type="entry name" value="PH domain-like"/>
    <property type="match status" value="1"/>
</dbReference>
<feature type="compositionally biased region" description="Low complexity" evidence="7">
    <location>
        <begin position="391"/>
        <end position="402"/>
    </location>
</feature>
<dbReference type="Gene3D" id="1.20.5.340">
    <property type="match status" value="1"/>
</dbReference>
<dbReference type="PROSITE" id="PS50003">
    <property type="entry name" value="PH_DOMAIN"/>
    <property type="match status" value="1"/>
</dbReference>
<evidence type="ECO:0000313" key="11">
    <source>
        <dbReference type="EMBL" id="KAL3402868.1"/>
    </source>
</evidence>
<dbReference type="SMART" id="SM00233">
    <property type="entry name" value="PH"/>
    <property type="match status" value="1"/>
</dbReference>
<dbReference type="SMART" id="SM00109">
    <property type="entry name" value="C1"/>
    <property type="match status" value="1"/>
</dbReference>
<sequence length="1548" mass="176770">MEIHMENKKKELEEVREQSKKLLKIQDKAESNYRIRNNLENQLEDANKRLETTSRERDKFERELVSTKTELAGVKRTLDLERQERKELESKALNLIKSAKRKWENAEKDKIEQLNKHIESQTVRITELCTSNNEMSSKLQRMETELNTANAELDKLRIFQVQYKESLNKMRELNRQSQVGVENKLEQISNRAHNQLAELRTKLELETAKNVELESKLRKEEESNTCKLSRLNVAFEFNQNELKDCQEQLRSLKATIPARDAEIENLKHQLQEKTQQLESASSMEQLVVTLQEQIERITMENNQLKQQLEATKTDLSETIMNMEVNETLSANLERATQDKNILEQQLRKSLQKEEAQGKKVNNLEELLRRFEQSVAKLEAENASLKSGQLPSRSSLNRRSGSNIEDTVKITSLEKQIESLQEQLKTAREEAAADRDAARQAQRALWKKEKEVNDANLDKRIATREAKTAEEKLKNLQAEKQKQYERLSTKIKDEEEKAKKAMKELETIKTQLADVTREASRNKLQADSAQRALTQANKQVEELQSSSASLRRELDSARKQLRSSQDRYDALQSEKERLSVRVAKFNEENNDLEAKVEKLQQEANGYQLNIELLKETCTVLEEQLNDYEKLTSNHETRENTLIQEKMKLQKDIETIEMKLREARDEMNKEKAMRMRAEKQVERLESETSDIEEERNGLVQQRDQYRKMTQHLSKQVAELQEKCGALELDLSEVRRSLELAKADARMVKEESTQYLTKVHELKEANESLAMDLQQSVDLGQDLRNRVMELVFFKCLSIQYFIQILTEDVLDDMRHFYEEREMKSGSTQQQQTKLIDYLQLKLEEAAKKKKGVCDKIFGKQKENVPPLNPSALPIGYRELENQLESERAKVKTLTEQLLSIKATRATSPIHSNPVSPVKPQHTSHTTNNAEQNNSVTRQHSMQRIRHNIPHRFNMSLPMRTGKCTACSESIQFGKRAAICSECQIMCHLKCSVAVPANCGLPGGFSKQLAKNLKGSNESISSFGGSVQTLAIDEPDNIPERDTDCQKKPSDSSVLMESWVKIPSRNKGGWERKYLRLEGSCLCTYEHEPTNSSMAPISKLDLSEKEGFIVSEHVQVADVLGTAKSDMPFILRLESKSATTCWPNSRLDIMALSQLDKKNWLKALRTWSSRAGKTEKFQTIVRLEKRQLDLNTAIELEEDNVLLFGAEEGLFSYKIGKSKCLIAIRGVKKVYQLTLHPQIGQALMIAGEDRQLVTCDLRQLRSNALAAECSRPAITTKTVLTGSESCHLYQIQDDMLCAATASHVILLKWNNTEESGEFITVRELETQDPCSCALFVNNLLIVGCHKFFQIDIKDYSIDEFPEEDDSSVKAAICGVAKLGIFPVHVLNVSGNSKNVELLLCYNEFGVFVNEHGQRTRGVDPTWSHLPFAFAYRKPYIFIVHFTSVEIIKIDGKAFKSPSSPTERSIMELNNPRFLGLAGPRGIYISTVNSILEVLKIEGVSNAQTNSGSMTSLDSLSQNDDSSSSEFSFTSSLMEVLDGQGKKSVHFANSFNK</sequence>
<evidence type="ECO:0000256" key="3">
    <source>
        <dbReference type="ARBA" id="ARBA00022833"/>
    </source>
</evidence>
<dbReference type="PANTHER" id="PTHR22988:SF71">
    <property type="entry name" value="CITRON RHO-INTERACTING KINASE"/>
    <property type="match status" value="1"/>
</dbReference>
<dbReference type="InterPro" id="IPR050839">
    <property type="entry name" value="Rho-assoc_Ser/Thr_Kinase"/>
</dbReference>
<dbReference type="PROSITE" id="PS50219">
    <property type="entry name" value="CNH"/>
    <property type="match status" value="1"/>
</dbReference>
<keyword evidence="3" id="KW-0862">Zinc</keyword>
<evidence type="ECO:0000256" key="1">
    <source>
        <dbReference type="ARBA" id="ARBA00022553"/>
    </source>
</evidence>
<gene>
    <name evidence="11" type="ORF">TKK_004036</name>
</gene>
<dbReference type="InterPro" id="IPR002219">
    <property type="entry name" value="PKC_DAG/PE"/>
</dbReference>
<dbReference type="Pfam" id="PF00130">
    <property type="entry name" value="C1_1"/>
    <property type="match status" value="1"/>
</dbReference>
<evidence type="ECO:0000259" key="10">
    <source>
        <dbReference type="PROSITE" id="PS50219"/>
    </source>
</evidence>
<name>A0ABD2XDD5_9HYME</name>
<evidence type="ECO:0000256" key="5">
    <source>
        <dbReference type="ARBA" id="ARBA00048679"/>
    </source>
</evidence>
<feature type="domain" description="Phorbol-ester/DAG-type" evidence="9">
    <location>
        <begin position="946"/>
        <end position="995"/>
    </location>
</feature>
<accession>A0ABD2XDD5</accession>
<feature type="compositionally biased region" description="Basic and acidic residues" evidence="7">
    <location>
        <begin position="549"/>
        <end position="572"/>
    </location>
</feature>
<organism evidence="11 12">
    <name type="scientific">Trichogramma kaykai</name>
    <dbReference type="NCBI Taxonomy" id="54128"/>
    <lineage>
        <taxon>Eukaryota</taxon>
        <taxon>Metazoa</taxon>
        <taxon>Ecdysozoa</taxon>
        <taxon>Arthropoda</taxon>
        <taxon>Hexapoda</taxon>
        <taxon>Insecta</taxon>
        <taxon>Pterygota</taxon>
        <taxon>Neoptera</taxon>
        <taxon>Endopterygota</taxon>
        <taxon>Hymenoptera</taxon>
        <taxon>Apocrita</taxon>
        <taxon>Proctotrupomorpha</taxon>
        <taxon>Chalcidoidea</taxon>
        <taxon>Trichogrammatidae</taxon>
        <taxon>Trichogramma</taxon>
    </lineage>
</organism>
<dbReference type="Pfam" id="PF00780">
    <property type="entry name" value="CNH"/>
    <property type="match status" value="1"/>
</dbReference>
<dbReference type="InterPro" id="IPR046349">
    <property type="entry name" value="C1-like_sf"/>
</dbReference>
<dbReference type="Proteomes" id="UP001627154">
    <property type="component" value="Unassembled WGS sequence"/>
</dbReference>
<evidence type="ECO:0000259" key="8">
    <source>
        <dbReference type="PROSITE" id="PS50003"/>
    </source>
</evidence>
<dbReference type="Pfam" id="PF00169">
    <property type="entry name" value="PH"/>
    <property type="match status" value="1"/>
</dbReference>